<feature type="transmembrane region" description="Helical" evidence="1">
    <location>
        <begin position="40"/>
        <end position="58"/>
    </location>
</feature>
<evidence type="ECO:0000313" key="4">
    <source>
        <dbReference type="Proteomes" id="UP001185092"/>
    </source>
</evidence>
<dbReference type="InterPro" id="IPR010559">
    <property type="entry name" value="Sig_transdc_His_kin_internal"/>
</dbReference>
<evidence type="ECO:0000259" key="2">
    <source>
        <dbReference type="Pfam" id="PF06580"/>
    </source>
</evidence>
<dbReference type="SUPFAM" id="SSF55874">
    <property type="entry name" value="ATPase domain of HSP90 chaperone/DNA topoisomerase II/histidine kinase"/>
    <property type="match status" value="1"/>
</dbReference>
<evidence type="ECO:0000256" key="1">
    <source>
        <dbReference type="SAM" id="Phobius"/>
    </source>
</evidence>
<dbReference type="Pfam" id="PF06580">
    <property type="entry name" value="His_kinase"/>
    <property type="match status" value="1"/>
</dbReference>
<dbReference type="InterPro" id="IPR036890">
    <property type="entry name" value="HATPase_C_sf"/>
</dbReference>
<gene>
    <name evidence="3" type="ORF">HNQ88_003844</name>
</gene>
<dbReference type="GO" id="GO:0000155">
    <property type="term" value="F:phosphorelay sensor kinase activity"/>
    <property type="evidence" value="ECO:0007669"/>
    <property type="project" value="InterPro"/>
</dbReference>
<dbReference type="Gene3D" id="3.30.565.10">
    <property type="entry name" value="Histidine kinase-like ATPase, C-terminal domain"/>
    <property type="match status" value="1"/>
</dbReference>
<sequence>MDEKRKKIISEAAGQVFFHVLLFFYMAVNKFTSKIEWNEFWFFLNFATGAFLINYILLPKYYYKKKYVHFGIGVAVIITAVILSEEMLIEQLIYPDTRGKDFEHFLLNFLDAMPPIALLTGFKFAWDGVQQRRKLDQLDIAMKESELQYLKNQINPHFLFNNLNNLYSYAIENSSKTPSIILELSSVLRYMLYDCKADFVNLKDEIKHLKDFTNLNELQVEHRGKVTFSIENITDNYQIAPLILSVFVENAFKHSTASQTDNIMIEVKISISDSGILNFACRNSYQENTNNSHLSQGIGLKNVKKRLELLYPNSHHISQSADGDIYTVHLSMQLTQLEL</sequence>
<keyword evidence="4" id="KW-1185">Reference proteome</keyword>
<proteinExistence type="predicted"/>
<dbReference type="GO" id="GO:0016020">
    <property type="term" value="C:membrane"/>
    <property type="evidence" value="ECO:0007669"/>
    <property type="project" value="InterPro"/>
</dbReference>
<keyword evidence="1" id="KW-0812">Transmembrane</keyword>
<dbReference type="RefSeq" id="WP_309940985.1">
    <property type="nucleotide sequence ID" value="NZ_AP025306.1"/>
</dbReference>
<dbReference type="Proteomes" id="UP001185092">
    <property type="component" value="Unassembled WGS sequence"/>
</dbReference>
<reference evidence="3" key="1">
    <citation type="submission" date="2023-07" db="EMBL/GenBank/DDBJ databases">
        <title>Genomic Encyclopedia of Type Strains, Phase IV (KMG-IV): sequencing the most valuable type-strain genomes for metagenomic binning, comparative biology and taxonomic classification.</title>
        <authorList>
            <person name="Goeker M."/>
        </authorList>
    </citation>
    <scope>NUCLEOTIDE SEQUENCE</scope>
    <source>
        <strain evidence="3">DSM 26174</strain>
    </source>
</reference>
<protein>
    <recommendedName>
        <fullName evidence="2">Signal transduction histidine kinase internal region domain-containing protein</fullName>
    </recommendedName>
</protein>
<keyword evidence="1" id="KW-0472">Membrane</keyword>
<dbReference type="InterPro" id="IPR050640">
    <property type="entry name" value="Bact_2-comp_sensor_kinase"/>
</dbReference>
<feature type="transmembrane region" description="Helical" evidence="1">
    <location>
        <begin position="104"/>
        <end position="126"/>
    </location>
</feature>
<evidence type="ECO:0000313" key="3">
    <source>
        <dbReference type="EMBL" id="MDR6240768.1"/>
    </source>
</evidence>
<keyword evidence="1" id="KW-1133">Transmembrane helix</keyword>
<dbReference type="PANTHER" id="PTHR34220">
    <property type="entry name" value="SENSOR HISTIDINE KINASE YPDA"/>
    <property type="match status" value="1"/>
</dbReference>
<feature type="domain" description="Signal transduction histidine kinase internal region" evidence="2">
    <location>
        <begin position="145"/>
        <end position="223"/>
    </location>
</feature>
<name>A0AAE3XQB7_9BACT</name>
<accession>A0AAE3XQB7</accession>
<feature type="transmembrane region" description="Helical" evidence="1">
    <location>
        <begin position="67"/>
        <end position="84"/>
    </location>
</feature>
<organism evidence="3 4">
    <name type="scientific">Aureibacter tunicatorum</name>
    <dbReference type="NCBI Taxonomy" id="866807"/>
    <lineage>
        <taxon>Bacteria</taxon>
        <taxon>Pseudomonadati</taxon>
        <taxon>Bacteroidota</taxon>
        <taxon>Cytophagia</taxon>
        <taxon>Cytophagales</taxon>
        <taxon>Persicobacteraceae</taxon>
        <taxon>Aureibacter</taxon>
    </lineage>
</organism>
<dbReference type="AlphaFoldDB" id="A0AAE3XQB7"/>
<dbReference type="PANTHER" id="PTHR34220:SF7">
    <property type="entry name" value="SENSOR HISTIDINE KINASE YPDA"/>
    <property type="match status" value="1"/>
</dbReference>
<dbReference type="EMBL" id="JAVDQD010000005">
    <property type="protein sequence ID" value="MDR6240768.1"/>
    <property type="molecule type" value="Genomic_DNA"/>
</dbReference>
<feature type="transmembrane region" description="Helical" evidence="1">
    <location>
        <begin position="12"/>
        <end position="28"/>
    </location>
</feature>
<comment type="caution">
    <text evidence="3">The sequence shown here is derived from an EMBL/GenBank/DDBJ whole genome shotgun (WGS) entry which is preliminary data.</text>
</comment>